<dbReference type="Pfam" id="PF02604">
    <property type="entry name" value="PhdYeFM_antitox"/>
    <property type="match status" value="1"/>
</dbReference>
<dbReference type="AlphaFoldDB" id="A0A074V661"/>
<dbReference type="Gene3D" id="3.40.1620.10">
    <property type="entry name" value="YefM-like domain"/>
    <property type="match status" value="1"/>
</dbReference>
<name>A0A074V661_9NEIS</name>
<comment type="similarity">
    <text evidence="1 2">Belongs to the phD/YefM antitoxin family.</text>
</comment>
<dbReference type="InterPro" id="IPR036165">
    <property type="entry name" value="YefM-like_sf"/>
</dbReference>
<evidence type="ECO:0000313" key="3">
    <source>
        <dbReference type="EMBL" id="KEQ00696.1"/>
    </source>
</evidence>
<organism evidence="3 4">
    <name type="scientific">Snodgrassella alvi SCGC AB-598-J21</name>
    <dbReference type="NCBI Taxonomy" id="1385367"/>
    <lineage>
        <taxon>Bacteria</taxon>
        <taxon>Pseudomonadati</taxon>
        <taxon>Pseudomonadota</taxon>
        <taxon>Betaproteobacteria</taxon>
        <taxon>Neisseriales</taxon>
        <taxon>Neisseriaceae</taxon>
        <taxon>Snodgrassella</taxon>
    </lineage>
</organism>
<accession>A0A074V661</accession>
<gene>
    <name evidence="3" type="ORF">SASC598J21_014890</name>
</gene>
<comment type="caution">
    <text evidence="3">The sequence shown here is derived from an EMBL/GenBank/DDBJ whole genome shotgun (WGS) entry which is preliminary data.</text>
</comment>
<evidence type="ECO:0000313" key="4">
    <source>
        <dbReference type="Proteomes" id="UP000027644"/>
    </source>
</evidence>
<sequence length="84" mass="9595">MEIMSYTEVRKRFAETIDRVNDDHIPIVITRQNGQKAVLLSLDDYNSYQETAYLMASPVNAERINKGIAEVEAGLAKQHELIEE</sequence>
<reference evidence="3 4" key="1">
    <citation type="journal article" date="2014" name="PLoS Genet.">
        <title>Hidden diversity in honey bee gut symbionts detected by single-cell genomics.</title>
        <authorList>
            <person name="Engel P."/>
            <person name="Stepanauskas R."/>
            <person name="Moran N."/>
        </authorList>
    </citation>
    <scope>NUCLEOTIDE SEQUENCE [LARGE SCALE GENOMIC DNA]</scope>
    <source>
        <strain evidence="3 4">SCGC AB-598-J21</strain>
    </source>
</reference>
<dbReference type="EMBL" id="AVQL01000446">
    <property type="protein sequence ID" value="KEQ00696.1"/>
    <property type="molecule type" value="Genomic_DNA"/>
</dbReference>
<dbReference type="SUPFAM" id="SSF143120">
    <property type="entry name" value="YefM-like"/>
    <property type="match status" value="1"/>
</dbReference>
<comment type="function">
    <text evidence="2">Antitoxin component of a type II toxin-antitoxin (TA) system.</text>
</comment>
<dbReference type="NCBIfam" id="TIGR01552">
    <property type="entry name" value="phd_fam"/>
    <property type="match status" value="1"/>
</dbReference>
<dbReference type="PANTHER" id="PTHR33713">
    <property type="entry name" value="ANTITOXIN YAFN-RELATED"/>
    <property type="match status" value="1"/>
</dbReference>
<evidence type="ECO:0000256" key="1">
    <source>
        <dbReference type="ARBA" id="ARBA00009981"/>
    </source>
</evidence>
<evidence type="ECO:0000256" key="2">
    <source>
        <dbReference type="RuleBase" id="RU362080"/>
    </source>
</evidence>
<proteinExistence type="inferred from homology"/>
<protein>
    <recommendedName>
        <fullName evidence="2">Antitoxin</fullName>
    </recommendedName>
</protein>
<dbReference type="PANTHER" id="PTHR33713:SF6">
    <property type="entry name" value="ANTITOXIN YEFM"/>
    <property type="match status" value="1"/>
</dbReference>
<dbReference type="Proteomes" id="UP000027644">
    <property type="component" value="Unassembled WGS sequence"/>
</dbReference>
<dbReference type="InterPro" id="IPR006442">
    <property type="entry name" value="Antitoxin_Phd/YefM"/>
</dbReference>
<dbReference type="InterPro" id="IPR051405">
    <property type="entry name" value="phD/YefM_antitoxin"/>
</dbReference>
<dbReference type="Gene3D" id="6.10.250.330">
    <property type="match status" value="1"/>
</dbReference>